<comment type="caution">
    <text evidence="8">The sequence shown here is derived from an EMBL/GenBank/DDBJ whole genome shotgun (WGS) entry which is preliminary data.</text>
</comment>
<dbReference type="AlphaFoldDB" id="K9ECX2"/>
<dbReference type="PANTHER" id="PTHR45663">
    <property type="entry name" value="GEO12009P1"/>
    <property type="match status" value="1"/>
</dbReference>
<dbReference type="InterPro" id="IPR005746">
    <property type="entry name" value="Thioredoxin"/>
</dbReference>
<name>K9ECX2_9ACTO</name>
<gene>
    <name evidence="8" type="ORF">HMPREF9233_01475</name>
</gene>
<dbReference type="InterPro" id="IPR017937">
    <property type="entry name" value="Thioredoxin_CS"/>
</dbReference>
<keyword evidence="5" id="KW-0676">Redox-active center</keyword>
<keyword evidence="9" id="KW-1185">Reference proteome</keyword>
<evidence type="ECO:0000313" key="8">
    <source>
        <dbReference type="EMBL" id="EKU94528.1"/>
    </source>
</evidence>
<sequence length="125" mass="13759">MATVSITADNFNETIKDGITLLDFWASWCGPCRQFGPIYEAVSEDHPDVTFGKVDTEASQDLAAAFGIQAIPTVMVFRDGIRVFSQAGALPKSHLEDLIKQVEGLDMDEVRARIDEAEKDAPQEK</sequence>
<evidence type="ECO:0000259" key="7">
    <source>
        <dbReference type="PROSITE" id="PS51352"/>
    </source>
</evidence>
<organism evidence="8 9">
    <name type="scientific">Actinobaculum massiliense ACS-171-V-Col2</name>
    <dbReference type="NCBI Taxonomy" id="883066"/>
    <lineage>
        <taxon>Bacteria</taxon>
        <taxon>Bacillati</taxon>
        <taxon>Actinomycetota</taxon>
        <taxon>Actinomycetes</taxon>
        <taxon>Actinomycetales</taxon>
        <taxon>Actinomycetaceae</taxon>
        <taxon>Actinobaculum</taxon>
    </lineage>
</organism>
<dbReference type="Pfam" id="PF00085">
    <property type="entry name" value="Thioredoxin"/>
    <property type="match status" value="1"/>
</dbReference>
<dbReference type="NCBIfam" id="TIGR01068">
    <property type="entry name" value="thioredoxin"/>
    <property type="match status" value="1"/>
</dbReference>
<dbReference type="eggNOG" id="COG0526">
    <property type="taxonomic scope" value="Bacteria"/>
</dbReference>
<keyword evidence="3" id="KW-0249">Electron transport</keyword>
<dbReference type="InterPro" id="IPR036249">
    <property type="entry name" value="Thioredoxin-like_sf"/>
</dbReference>
<reference evidence="8 9" key="1">
    <citation type="submission" date="2012-09" db="EMBL/GenBank/DDBJ databases">
        <title>The Genome Sequence of Actinobaculum massiliae ACS-171-V-COL2.</title>
        <authorList>
            <consortium name="The Broad Institute Genome Sequencing Platform"/>
            <person name="Earl A."/>
            <person name="Ward D."/>
            <person name="Feldgarden M."/>
            <person name="Gevers D."/>
            <person name="Saerens B."/>
            <person name="Vaneechoutte M."/>
            <person name="Walker B."/>
            <person name="Young S.K."/>
            <person name="Zeng Q."/>
            <person name="Gargeya S."/>
            <person name="Fitzgerald M."/>
            <person name="Haas B."/>
            <person name="Abouelleil A."/>
            <person name="Alvarado L."/>
            <person name="Arachchi H.M."/>
            <person name="Berlin A."/>
            <person name="Chapman S.B."/>
            <person name="Goldberg J."/>
            <person name="Griggs A."/>
            <person name="Gujja S."/>
            <person name="Hansen M."/>
            <person name="Howarth C."/>
            <person name="Imamovic A."/>
            <person name="Larimer J."/>
            <person name="McCowen C."/>
            <person name="Montmayeur A."/>
            <person name="Murphy C."/>
            <person name="Neiman D."/>
            <person name="Pearson M."/>
            <person name="Priest M."/>
            <person name="Roberts A."/>
            <person name="Saif S."/>
            <person name="Shea T."/>
            <person name="Sisk P."/>
            <person name="Sykes S."/>
            <person name="Wortman J."/>
            <person name="Nusbaum C."/>
            <person name="Birren B."/>
        </authorList>
    </citation>
    <scope>NUCLEOTIDE SEQUENCE [LARGE SCALE GENOMIC DNA]</scope>
    <source>
        <strain evidence="9">ACS-171-V-Col2</strain>
    </source>
</reference>
<accession>K9ECX2</accession>
<dbReference type="EMBL" id="AGWL01000008">
    <property type="protein sequence ID" value="EKU94528.1"/>
    <property type="molecule type" value="Genomic_DNA"/>
</dbReference>
<dbReference type="GO" id="GO:0005829">
    <property type="term" value="C:cytosol"/>
    <property type="evidence" value="ECO:0007669"/>
    <property type="project" value="TreeGrafter"/>
</dbReference>
<keyword evidence="2" id="KW-0813">Transport</keyword>
<dbReference type="STRING" id="202789.GCA_001457435_00631"/>
<dbReference type="GO" id="GO:0015035">
    <property type="term" value="F:protein-disulfide reductase activity"/>
    <property type="evidence" value="ECO:0007669"/>
    <property type="project" value="UniProtKB-UniRule"/>
</dbReference>
<dbReference type="Gene3D" id="3.40.30.10">
    <property type="entry name" value="Glutaredoxin"/>
    <property type="match status" value="1"/>
</dbReference>
<evidence type="ECO:0000313" key="9">
    <source>
        <dbReference type="Proteomes" id="UP000009888"/>
    </source>
</evidence>
<dbReference type="PATRIC" id="fig|883066.3.peg.1538"/>
<proteinExistence type="inferred from homology"/>
<evidence type="ECO:0000256" key="2">
    <source>
        <dbReference type="ARBA" id="ARBA00022448"/>
    </source>
</evidence>
<dbReference type="PROSITE" id="PS00194">
    <property type="entry name" value="THIOREDOXIN_1"/>
    <property type="match status" value="1"/>
</dbReference>
<evidence type="ECO:0000256" key="4">
    <source>
        <dbReference type="ARBA" id="ARBA00023157"/>
    </source>
</evidence>
<evidence type="ECO:0000256" key="5">
    <source>
        <dbReference type="ARBA" id="ARBA00023284"/>
    </source>
</evidence>
<protein>
    <recommendedName>
        <fullName evidence="6">Thioredoxin</fullName>
    </recommendedName>
</protein>
<evidence type="ECO:0000256" key="1">
    <source>
        <dbReference type="ARBA" id="ARBA00008987"/>
    </source>
</evidence>
<dbReference type="RefSeq" id="WP_007001680.1">
    <property type="nucleotide sequence ID" value="NZ_JH992956.1"/>
</dbReference>
<dbReference type="InterPro" id="IPR013766">
    <property type="entry name" value="Thioredoxin_domain"/>
</dbReference>
<dbReference type="PANTHER" id="PTHR45663:SF40">
    <property type="entry name" value="THIOREDOXIN 2"/>
    <property type="match status" value="1"/>
</dbReference>
<evidence type="ECO:0000256" key="3">
    <source>
        <dbReference type="ARBA" id="ARBA00022982"/>
    </source>
</evidence>
<dbReference type="SUPFAM" id="SSF52833">
    <property type="entry name" value="Thioredoxin-like"/>
    <property type="match status" value="1"/>
</dbReference>
<feature type="domain" description="Thioredoxin" evidence="7">
    <location>
        <begin position="1"/>
        <end position="104"/>
    </location>
</feature>
<dbReference type="PRINTS" id="PR00421">
    <property type="entry name" value="THIOREDOXIN"/>
</dbReference>
<keyword evidence="4" id="KW-1015">Disulfide bond</keyword>
<comment type="similarity">
    <text evidence="1">Belongs to the thioredoxin family.</text>
</comment>
<dbReference type="HOGENOM" id="CLU_090389_10_4_11"/>
<dbReference type="CDD" id="cd02947">
    <property type="entry name" value="TRX_family"/>
    <property type="match status" value="1"/>
</dbReference>
<dbReference type="Proteomes" id="UP000009888">
    <property type="component" value="Unassembled WGS sequence"/>
</dbReference>
<dbReference type="PROSITE" id="PS51352">
    <property type="entry name" value="THIOREDOXIN_2"/>
    <property type="match status" value="1"/>
</dbReference>
<evidence type="ECO:0000256" key="6">
    <source>
        <dbReference type="NCBIfam" id="TIGR01068"/>
    </source>
</evidence>